<dbReference type="InParanoid" id="G2YR79"/>
<evidence type="ECO:0000313" key="2">
    <source>
        <dbReference type="Proteomes" id="UP000008177"/>
    </source>
</evidence>
<accession>G2YR79</accession>
<name>G2YR79_BOTF4</name>
<proteinExistence type="predicted"/>
<protein>
    <submittedName>
        <fullName evidence="1">Uncharacterized protein</fullName>
    </submittedName>
</protein>
<sequence>MWATSLSSSRVGQRGHRRVRWLMQIFNGTFNGFNMTES</sequence>
<evidence type="ECO:0000313" key="1">
    <source>
        <dbReference type="EMBL" id="CCD54127.1"/>
    </source>
</evidence>
<dbReference type="Proteomes" id="UP000008177">
    <property type="component" value="Unplaced contigs"/>
</dbReference>
<gene>
    <name evidence="1" type="ORF">BofuT4_uP128270.1</name>
</gene>
<dbReference type="EMBL" id="FQ790350">
    <property type="protein sequence ID" value="CCD54127.1"/>
    <property type="molecule type" value="Genomic_DNA"/>
</dbReference>
<reference evidence="2" key="1">
    <citation type="journal article" date="2011" name="PLoS Genet.">
        <title>Genomic analysis of the necrotrophic fungal pathogens Sclerotinia sclerotiorum and Botrytis cinerea.</title>
        <authorList>
            <person name="Amselem J."/>
            <person name="Cuomo C.A."/>
            <person name="van Kan J.A."/>
            <person name="Viaud M."/>
            <person name="Benito E.P."/>
            <person name="Couloux A."/>
            <person name="Coutinho P.M."/>
            <person name="de Vries R.P."/>
            <person name="Dyer P.S."/>
            <person name="Fillinger S."/>
            <person name="Fournier E."/>
            <person name="Gout L."/>
            <person name="Hahn M."/>
            <person name="Kohn L."/>
            <person name="Lapalu N."/>
            <person name="Plummer K.M."/>
            <person name="Pradier J.M."/>
            <person name="Quevillon E."/>
            <person name="Sharon A."/>
            <person name="Simon A."/>
            <person name="ten Have A."/>
            <person name="Tudzynski B."/>
            <person name="Tudzynski P."/>
            <person name="Wincker P."/>
            <person name="Andrew M."/>
            <person name="Anthouard V."/>
            <person name="Beever R.E."/>
            <person name="Beffa R."/>
            <person name="Benoit I."/>
            <person name="Bouzid O."/>
            <person name="Brault B."/>
            <person name="Chen Z."/>
            <person name="Choquer M."/>
            <person name="Collemare J."/>
            <person name="Cotton P."/>
            <person name="Danchin E.G."/>
            <person name="Da Silva C."/>
            <person name="Gautier A."/>
            <person name="Giraud C."/>
            <person name="Giraud T."/>
            <person name="Gonzalez C."/>
            <person name="Grossetete S."/>
            <person name="Guldener U."/>
            <person name="Henrissat B."/>
            <person name="Howlett B.J."/>
            <person name="Kodira C."/>
            <person name="Kretschmer M."/>
            <person name="Lappartient A."/>
            <person name="Leroch M."/>
            <person name="Levis C."/>
            <person name="Mauceli E."/>
            <person name="Neuveglise C."/>
            <person name="Oeser B."/>
            <person name="Pearson M."/>
            <person name="Poulain J."/>
            <person name="Poussereau N."/>
            <person name="Quesneville H."/>
            <person name="Rascle C."/>
            <person name="Schumacher J."/>
            <person name="Segurens B."/>
            <person name="Sexton A."/>
            <person name="Silva E."/>
            <person name="Sirven C."/>
            <person name="Soanes D.M."/>
            <person name="Talbot N.J."/>
            <person name="Templeton M."/>
            <person name="Yandava C."/>
            <person name="Yarden O."/>
            <person name="Zeng Q."/>
            <person name="Rollins J.A."/>
            <person name="Lebrun M.H."/>
            <person name="Dickman M."/>
        </authorList>
    </citation>
    <scope>NUCLEOTIDE SEQUENCE [LARGE SCALE GENOMIC DNA]</scope>
    <source>
        <strain evidence="2">T4</strain>
    </source>
</reference>
<organism evidence="1 2">
    <name type="scientific">Botryotinia fuckeliana (strain T4)</name>
    <name type="common">Noble rot fungus</name>
    <name type="synonym">Botrytis cinerea</name>
    <dbReference type="NCBI Taxonomy" id="999810"/>
    <lineage>
        <taxon>Eukaryota</taxon>
        <taxon>Fungi</taxon>
        <taxon>Dikarya</taxon>
        <taxon>Ascomycota</taxon>
        <taxon>Pezizomycotina</taxon>
        <taxon>Leotiomycetes</taxon>
        <taxon>Helotiales</taxon>
        <taxon>Sclerotiniaceae</taxon>
        <taxon>Botrytis</taxon>
    </lineage>
</organism>
<dbReference type="AlphaFoldDB" id="G2YR79"/>
<dbReference type="HOGENOM" id="CLU_3335497_0_0_1"/>